<dbReference type="Gene3D" id="2.60.40.10">
    <property type="entry name" value="Immunoglobulins"/>
    <property type="match status" value="1"/>
</dbReference>
<comment type="caution">
    <text evidence="3">The sequence shown here is derived from an EMBL/GenBank/DDBJ whole genome shotgun (WGS) entry which is preliminary data.</text>
</comment>
<name>A0A7V5PPB0_CALAY</name>
<dbReference type="AlphaFoldDB" id="A0A7V5PPB0"/>
<evidence type="ECO:0000256" key="2">
    <source>
        <dbReference type="SAM" id="SignalP"/>
    </source>
</evidence>
<sequence length="1084" mass="121336">MRLKKTSLALFILILSYFNGNTQTYQPVVPPHQRGRVDAERAGFHDANNIRTVFYNFGMVGDYPPDPGNVDLSVFHSFEVPKGSGVNYGDGTTPFILAKLKDLDGKTFYIMETGYRERQGFSPYQNRIMRFEPRPGFFQADPAINVGRSPAISNDPRTWPDYWPDKMDDPDDPGWPGSWNGYFGKRPNADQESYFVMDDDFYDAWKFYPDARDSTRHGLALRVEVRGFQWANPQAGNVIFWHYGIVNEGTTTYNDNIIFGIYMDSGVGGSALSCDGVFESDDDNAFYDDSFDLNLVYTWDKGGHGVGLNSNCEPTGYLGYAYLETPGNQFDGIDNDEDGITDEKRDGGPGELIVGKDNIRAYVESHYNITDFENIYGPLEERPAYQVGQWWTGDEDMDWVEEFHDTGADGVFGTEDTGEGDGQPTEGEPNFDKTDLNESDQIGLTGFKMNRIKAGAGNPNEETDNIVFFEDGKHWPQRLYDFFTSNASFDQALVLNYNIGFLFASGTFKLEAGRRERFSLALAFGPTLNELKNTVKTVQLIYNANYQFAVPPPLPVVTAEAGDGWVRISWDDRAEEAFDPVSLENDFEGYRIYRSTDPEFRDPKVISNGYGTGPFGNGKPLAQFDLKNGIRGFTKQTIDGVAYYLGDDTGIRHVFVDSSVTNGQLYYYAVTAYDHGSEKFGFFPSENSITVSRTPRGGTILPTNVVAIRPEPKTLGYVPAQVSEVTQIKGNGQGTVNIEVVNSALVPDKHLFIVRFKNDYNDSIRASRYEFYDSTTNELVFRNGTDLEGQGIGPVGKGLLPIIWTPKTVTVDETKTGFTDESPTNAKLTIAYQYQLPINRKRPGYPNDLRITFSDVPLDTSLPAIGLPAVPANFKIEALTDSTPLQLDFRFRDLDRDGTLSLVDEYIDIVTYIPEKGTQPQITWRVRLDTAGQSERGPLIPPGAGDEYRVYLNFPFREGDEFAFTTTAEFLDNKLADQQFDQFEPYVVPNPYVGSASFEPERFAISGRGERRMEFRGLPPNAVVRIYTVTGELVQILHHTGSTQGFIAWNLRTKDNLDVAPGLYIFVVEAPGLGTKIGKFAILK</sequence>
<feature type="region of interest" description="Disordered" evidence="1">
    <location>
        <begin position="413"/>
        <end position="437"/>
    </location>
</feature>
<dbReference type="Proteomes" id="UP000886124">
    <property type="component" value="Unassembled WGS sequence"/>
</dbReference>
<dbReference type="EMBL" id="DROD01000303">
    <property type="protein sequence ID" value="HHJ52427.1"/>
    <property type="molecule type" value="Genomic_DNA"/>
</dbReference>
<gene>
    <name evidence="3" type="ORF">ENJ89_04465</name>
</gene>
<feature type="chain" id="PRO_5031522173" description="T9SS type A sorting domain-containing protein" evidence="2">
    <location>
        <begin position="23"/>
        <end position="1084"/>
    </location>
</feature>
<feature type="signal peptide" evidence="2">
    <location>
        <begin position="1"/>
        <end position="22"/>
    </location>
</feature>
<protein>
    <recommendedName>
        <fullName evidence="4">T9SS type A sorting domain-containing protein</fullName>
    </recommendedName>
</protein>
<evidence type="ECO:0000256" key="1">
    <source>
        <dbReference type="SAM" id="MobiDB-lite"/>
    </source>
</evidence>
<proteinExistence type="predicted"/>
<accession>A0A7V5PPB0</accession>
<organism evidence="3">
    <name type="scientific">Caldithrix abyssi</name>
    <dbReference type="NCBI Taxonomy" id="187145"/>
    <lineage>
        <taxon>Bacteria</taxon>
        <taxon>Pseudomonadati</taxon>
        <taxon>Calditrichota</taxon>
        <taxon>Calditrichia</taxon>
        <taxon>Calditrichales</taxon>
        <taxon>Calditrichaceae</taxon>
        <taxon>Caldithrix</taxon>
    </lineage>
</organism>
<dbReference type="InterPro" id="IPR013783">
    <property type="entry name" value="Ig-like_fold"/>
</dbReference>
<evidence type="ECO:0008006" key="4">
    <source>
        <dbReference type="Google" id="ProtNLM"/>
    </source>
</evidence>
<evidence type="ECO:0000313" key="3">
    <source>
        <dbReference type="EMBL" id="HHJ52427.1"/>
    </source>
</evidence>
<reference evidence="3" key="1">
    <citation type="journal article" date="2020" name="mSystems">
        <title>Genome- and Community-Level Interaction Insights into Carbon Utilization and Element Cycling Functions of Hydrothermarchaeota in Hydrothermal Sediment.</title>
        <authorList>
            <person name="Zhou Z."/>
            <person name="Liu Y."/>
            <person name="Xu W."/>
            <person name="Pan J."/>
            <person name="Luo Z.H."/>
            <person name="Li M."/>
        </authorList>
    </citation>
    <scope>NUCLEOTIDE SEQUENCE [LARGE SCALE GENOMIC DNA]</scope>
    <source>
        <strain evidence="3">HyVt-527</strain>
    </source>
</reference>
<keyword evidence="2" id="KW-0732">Signal</keyword>